<proteinExistence type="predicted"/>
<dbReference type="Proteomes" id="UP000001812">
    <property type="component" value="Chromosome I"/>
</dbReference>
<dbReference type="HOGENOM" id="CLU_211967_0_0_4"/>
<dbReference type="AlphaFoldDB" id="A0A0E1W159"/>
<reference evidence="1" key="1">
    <citation type="submission" date="2009-05" db="EMBL/GenBank/DDBJ databases">
        <authorList>
            <person name="Harkins D.M."/>
            <person name="DeShazer D."/>
            <person name="Woods D.E."/>
            <person name="Brinkac L.M."/>
            <person name="Brown K.A."/>
            <person name="Hung G.C."/>
            <person name="Tuanyok A."/>
            <person name="Zhang B."/>
            <person name="Nierman W.C."/>
        </authorList>
    </citation>
    <scope>NUCLEOTIDE SEQUENCE [LARGE SCALE GENOMIC DNA]</scope>
    <source>
        <strain evidence="1">1710a</strain>
    </source>
</reference>
<name>A0A0E1W159_BURPE</name>
<organism evidence="1">
    <name type="scientific">Burkholderia pseudomallei 1710a</name>
    <dbReference type="NCBI Taxonomy" id="320371"/>
    <lineage>
        <taxon>Bacteria</taxon>
        <taxon>Pseudomonadati</taxon>
        <taxon>Pseudomonadota</taxon>
        <taxon>Betaproteobacteria</taxon>
        <taxon>Burkholderiales</taxon>
        <taxon>Burkholderiaceae</taxon>
        <taxon>Burkholderia</taxon>
        <taxon>pseudomallei group</taxon>
    </lineage>
</organism>
<gene>
    <name evidence="1" type="ORF">BURPS1710A_2189</name>
</gene>
<dbReference type="EMBL" id="CM000832">
    <property type="protein sequence ID" value="EET06858.1"/>
    <property type="molecule type" value="Genomic_DNA"/>
</dbReference>
<evidence type="ECO:0000313" key="1">
    <source>
        <dbReference type="EMBL" id="EET06858.1"/>
    </source>
</evidence>
<accession>A0A0E1W159</accession>
<protein>
    <submittedName>
        <fullName evidence="1">Uncharacterized protein</fullName>
    </submittedName>
</protein>
<sequence>MGPRRARTSASARCAAHPRPLGITSIRFPQFQAPRAPALTIMN</sequence>